<dbReference type="Proteomes" id="UP000739565">
    <property type="component" value="Unassembled WGS sequence"/>
</dbReference>
<protein>
    <recommendedName>
        <fullName evidence="1">Cobalamin-independent methionine synthase MetE C-terminal/archaeal domain-containing protein</fullName>
    </recommendedName>
</protein>
<evidence type="ECO:0000313" key="2">
    <source>
        <dbReference type="EMBL" id="MBZ1349705.1"/>
    </source>
</evidence>
<dbReference type="Gene3D" id="3.20.20.210">
    <property type="match status" value="1"/>
</dbReference>
<organism evidence="2 3">
    <name type="scientific">Zwartia hollandica</name>
    <dbReference type="NCBI Taxonomy" id="324606"/>
    <lineage>
        <taxon>Bacteria</taxon>
        <taxon>Pseudomonadati</taxon>
        <taxon>Pseudomonadota</taxon>
        <taxon>Betaproteobacteria</taxon>
        <taxon>Burkholderiales</taxon>
        <taxon>Alcaligenaceae</taxon>
        <taxon>Zwartia</taxon>
    </lineage>
</organism>
<dbReference type="PANTHER" id="PTHR43844">
    <property type="entry name" value="METHIONINE SYNTHASE"/>
    <property type="match status" value="1"/>
</dbReference>
<dbReference type="RefSeq" id="WP_259660129.1">
    <property type="nucleotide sequence ID" value="NZ_JAHXRI010000006.1"/>
</dbReference>
<feature type="domain" description="Cobalamin-independent methionine synthase MetE C-terminal/archaeal" evidence="1">
    <location>
        <begin position="157"/>
        <end position="358"/>
    </location>
</feature>
<sequence length="389" mass="43278">MQHSNKRILTTHTGSLPRPLELVQMYADRANGAEVDPAALESLGHQAMQTAVDLQLANGIDVGNNGEQQREGFFLYVQRRMSGFGGTWKRFSRGDVERYPEFKKMLEQQSGGKVAVSNFLPPRVTGEVRYIDPDLAASEARDFRSTLNARKEKTFTEAFLTAPSPGIIASACKNEHYDTEEAYLAALAEALRLEYEAIVENGFILQIDCPDLALERHVSYHDESDAKFLGFIERVVSAINVALRNIPQDRVRMHVCWGNYEGPHDCDVPLRKIWPVIRQTKVGGFVLPFANARHAHEMKVLREQPLQDNQVIVAGVIDVLTNFVEHPEVIAERLERVAADVGDPTRVLAGTDCGFDTSAGMGRVATDVVWAKLRALAEGARIASDRLIK</sequence>
<dbReference type="GO" id="GO:0008270">
    <property type="term" value="F:zinc ion binding"/>
    <property type="evidence" value="ECO:0007669"/>
    <property type="project" value="InterPro"/>
</dbReference>
<dbReference type="InterPro" id="IPR002629">
    <property type="entry name" value="Met_Synth_C/arc"/>
</dbReference>
<dbReference type="SUPFAM" id="SSF51726">
    <property type="entry name" value="UROD/MetE-like"/>
    <property type="match status" value="1"/>
</dbReference>
<accession>A0A953N6W5</accession>
<evidence type="ECO:0000259" key="1">
    <source>
        <dbReference type="Pfam" id="PF01717"/>
    </source>
</evidence>
<dbReference type="Pfam" id="PF01717">
    <property type="entry name" value="Meth_synt_2"/>
    <property type="match status" value="1"/>
</dbReference>
<proteinExistence type="predicted"/>
<dbReference type="GO" id="GO:0009086">
    <property type="term" value="P:methionine biosynthetic process"/>
    <property type="evidence" value="ECO:0007669"/>
    <property type="project" value="InterPro"/>
</dbReference>
<dbReference type="AlphaFoldDB" id="A0A953N6W5"/>
<keyword evidence="3" id="KW-1185">Reference proteome</keyword>
<name>A0A953N6W5_9BURK</name>
<reference evidence="2" key="1">
    <citation type="submission" date="2021-07" db="EMBL/GenBank/DDBJ databases">
        <title>New genus and species of the family Alcaligenaceae.</title>
        <authorList>
            <person name="Hahn M.W."/>
        </authorList>
    </citation>
    <scope>NUCLEOTIDE SEQUENCE</scope>
    <source>
        <strain evidence="2">LF4-65</strain>
    </source>
</reference>
<gene>
    <name evidence="2" type="ORF">KZZ10_03525</name>
</gene>
<dbReference type="InterPro" id="IPR038071">
    <property type="entry name" value="UROD/MetE-like_sf"/>
</dbReference>
<dbReference type="PANTHER" id="PTHR43844:SF2">
    <property type="entry name" value="SYNTHASE, VITAMIN-B12 INDEPENDENT, PUTATIVE (AFU_ORTHOLOGUE AFUA_3G12060)-RELATED"/>
    <property type="match status" value="1"/>
</dbReference>
<evidence type="ECO:0000313" key="3">
    <source>
        <dbReference type="Proteomes" id="UP000739565"/>
    </source>
</evidence>
<dbReference type="GO" id="GO:0003871">
    <property type="term" value="F:5-methyltetrahydropteroyltriglutamate-homocysteine S-methyltransferase activity"/>
    <property type="evidence" value="ECO:0007669"/>
    <property type="project" value="InterPro"/>
</dbReference>
<comment type="caution">
    <text evidence="2">The sequence shown here is derived from an EMBL/GenBank/DDBJ whole genome shotgun (WGS) entry which is preliminary data.</text>
</comment>
<dbReference type="EMBL" id="JAHXRI010000006">
    <property type="protein sequence ID" value="MBZ1349705.1"/>
    <property type="molecule type" value="Genomic_DNA"/>
</dbReference>